<dbReference type="InterPro" id="IPR032179">
    <property type="entry name" value="Cry22Aa_Ig-like"/>
</dbReference>
<feature type="signal peptide" evidence="1">
    <location>
        <begin position="1"/>
        <end position="23"/>
    </location>
</feature>
<feature type="domain" description="Pesticidal crystal protein Cry22Aa Ig-like" evidence="2">
    <location>
        <begin position="567"/>
        <end position="636"/>
    </location>
</feature>
<evidence type="ECO:0000313" key="4">
    <source>
        <dbReference type="EMBL" id="CAA6825579.1"/>
    </source>
</evidence>
<feature type="domain" description="D-glucuronyl C5-epimerase beta-sandwich" evidence="3">
    <location>
        <begin position="118"/>
        <end position="192"/>
    </location>
</feature>
<reference evidence="4" key="1">
    <citation type="submission" date="2020-01" db="EMBL/GenBank/DDBJ databases">
        <authorList>
            <person name="Meier V. D."/>
            <person name="Meier V D."/>
        </authorList>
    </citation>
    <scope>NUCLEOTIDE SEQUENCE</scope>
    <source>
        <strain evidence="4">HLG_WM_MAG_02</strain>
    </source>
</reference>
<keyword evidence="1" id="KW-0732">Signal</keyword>
<feature type="domain" description="Pesticidal crystal protein Cry22Aa Ig-like" evidence="2">
    <location>
        <begin position="646"/>
        <end position="715"/>
    </location>
</feature>
<sequence>MPLLKRIKWLLISMILVIFTACGGGDTESSNEVITTTAEDYGEGVIANKLQAADPLYTIYEDAEDSSIERWRISDDNPSGATIQNVYDTNKSSQVIELSGDGVNNGFMLGYWSGSKAWNNHHDTVLEWSMNYAETFKIYVRIETKNGNRYIRYSDSNESTGLSGSRIYIGLGEETSNGTWQDFSRDIAVDLKTYESDNELISINGFIIHGSGRVDDIKILKSSKEIYEDAEDTLTTGWTVSDATPEGATIANVYDTDKESRVIELKGSKKQNRYALGERNTESSWENTEYETLKWSMNYAENFSIEISTETTKGHRRLIYTPVDEDAGLNNSVIQLGLGTFSKNGTWQTFVRDLALDITTHESNNTLIQVNSFSIRGSGKIDDIQMLKREKNSYSDGENSTEWRIYDNNPVDANIASLYDSDKESNVIEFTGDGINNGYVLGYWSGSSRAWHNRENSILQWSMKYNEDFRIKIALDTEKGSRYLEYRPIDINYGLNGSTISYGVGVHAINNTWQTFTRDLEADLKAYESNNSIIAVNGFFLKGSGRIDDVEMMHFSPLLANNIAPTISMKGDNPTRLLVGESYEEAGLVVSDDRDTNINVSIDSNVDTSIAGNYEITYTATDSVSNISSTTREVIVFAEDTTPPGIELLGGNPMSIRKNRNYIEDGAILSDNIDDNVELVIEGSVDTSVIGDYVLTYRATDRFGNSSQTIRKVTVTAKNDPKYNLEYEGLTFYQQNLPASSYQLKQLSNNDFNALTDENKLIVADKLLSTLFFAYPANELDSKIEAGNFINEVQNGLEEEQTDKVALEEYILDEEKFYQSTSQEPMVKILSRFSAMKNLDSYLFDNWVAYTLTQTIMFSPAYELETSEVPNVARVYNGLVKALENDEGMRFITFQHMMSEDNWRRFRSPEDNGREMLEIFTLDADDSHVPLAAKALQNWRLDPESNTLVVELNENIEPIELFGTTLFAGVDFYQELVKSDAFIFGATKRLVDHFFFNSDTALRTQITNAIVSSNPESWEDILKQIVFSEEYLLRNNRAKKAEETFFSLDKKLDYQHFYQTAYNFRSNLELMHQATMKYKLGKLDPVPLDTLSFANYHKYIRETILTRKANLTYIDDYQNWSKQGWSPNFVSFDKFDYNQETPIESINSLINLIFKSTVARIATDKELELFHGLIIQDDKSPWQFNMFVQYEDADKQLEKREEKKNYITRIVLEYISRLEETYKFKEVK</sequence>
<evidence type="ECO:0000256" key="1">
    <source>
        <dbReference type="SAM" id="SignalP"/>
    </source>
</evidence>
<dbReference type="EMBL" id="CACVAZ010000195">
    <property type="protein sequence ID" value="CAA6825579.1"/>
    <property type="molecule type" value="Genomic_DNA"/>
</dbReference>
<dbReference type="InterPro" id="IPR059154">
    <property type="entry name" value="Glce_b_sandwich"/>
</dbReference>
<name>A0A6S6UF13_9BACT</name>
<dbReference type="Pfam" id="PF16403">
    <property type="entry name" value="Bact_surface_Ig-like"/>
    <property type="match status" value="2"/>
</dbReference>
<gene>
    <name evidence="4" type="ORF">HELGO_WM24842</name>
</gene>
<accession>A0A6S6UF13</accession>
<evidence type="ECO:0008006" key="5">
    <source>
        <dbReference type="Google" id="ProtNLM"/>
    </source>
</evidence>
<dbReference type="Pfam" id="PF21174">
    <property type="entry name" value="Glce_b_sandwich"/>
    <property type="match status" value="1"/>
</dbReference>
<protein>
    <recommendedName>
        <fullName evidence="5">DUF5011 domain-containing protein</fullName>
    </recommendedName>
</protein>
<organism evidence="4">
    <name type="scientific">uncultured Sulfurovum sp</name>
    <dbReference type="NCBI Taxonomy" id="269237"/>
    <lineage>
        <taxon>Bacteria</taxon>
        <taxon>Pseudomonadati</taxon>
        <taxon>Campylobacterota</taxon>
        <taxon>Epsilonproteobacteria</taxon>
        <taxon>Campylobacterales</taxon>
        <taxon>Sulfurovaceae</taxon>
        <taxon>Sulfurovum</taxon>
        <taxon>environmental samples</taxon>
    </lineage>
</organism>
<feature type="chain" id="PRO_5028170074" description="DUF5011 domain-containing protein" evidence="1">
    <location>
        <begin position="24"/>
        <end position="1228"/>
    </location>
</feature>
<dbReference type="PROSITE" id="PS51257">
    <property type="entry name" value="PROKAR_LIPOPROTEIN"/>
    <property type="match status" value="1"/>
</dbReference>
<evidence type="ECO:0000259" key="3">
    <source>
        <dbReference type="Pfam" id="PF21174"/>
    </source>
</evidence>
<dbReference type="InterPro" id="IPR013783">
    <property type="entry name" value="Ig-like_fold"/>
</dbReference>
<dbReference type="AlphaFoldDB" id="A0A6S6UF13"/>
<proteinExistence type="predicted"/>
<dbReference type="Gene3D" id="2.60.40.10">
    <property type="entry name" value="Immunoglobulins"/>
    <property type="match status" value="2"/>
</dbReference>
<evidence type="ECO:0000259" key="2">
    <source>
        <dbReference type="Pfam" id="PF16403"/>
    </source>
</evidence>